<feature type="compositionally biased region" description="Polar residues" evidence="1">
    <location>
        <begin position="29"/>
        <end position="40"/>
    </location>
</feature>
<dbReference type="SMART" id="SM00717">
    <property type="entry name" value="SANT"/>
    <property type="match status" value="1"/>
</dbReference>
<dbReference type="InterPro" id="IPR039467">
    <property type="entry name" value="TFIIIB_B''_Myb"/>
</dbReference>
<feature type="compositionally biased region" description="Low complexity" evidence="1">
    <location>
        <begin position="372"/>
        <end position="388"/>
    </location>
</feature>
<dbReference type="Proteomes" id="UP001446871">
    <property type="component" value="Unassembled WGS sequence"/>
</dbReference>
<dbReference type="Gene3D" id="1.10.10.60">
    <property type="entry name" value="Homeodomain-like"/>
    <property type="match status" value="1"/>
</dbReference>
<dbReference type="PANTHER" id="PTHR22929:SF0">
    <property type="entry name" value="TRANSCRIPTION FACTOR TFIIIB COMPONENT B'' HOMOLOG"/>
    <property type="match status" value="1"/>
</dbReference>
<feature type="domain" description="Myb-like" evidence="2">
    <location>
        <begin position="563"/>
        <end position="611"/>
    </location>
</feature>
<gene>
    <name evidence="3" type="ORF">PG996_000335</name>
</gene>
<feature type="compositionally biased region" description="Basic and acidic residues" evidence="1">
    <location>
        <begin position="443"/>
        <end position="461"/>
    </location>
</feature>
<feature type="compositionally biased region" description="Low complexity" evidence="1">
    <location>
        <begin position="41"/>
        <end position="71"/>
    </location>
</feature>
<feature type="compositionally biased region" description="Basic residues" evidence="1">
    <location>
        <begin position="331"/>
        <end position="340"/>
    </location>
</feature>
<feature type="compositionally biased region" description="Basic residues" evidence="1">
    <location>
        <begin position="304"/>
        <end position="314"/>
    </location>
</feature>
<feature type="region of interest" description="Disordered" evidence="1">
    <location>
        <begin position="443"/>
        <end position="507"/>
    </location>
</feature>
<feature type="compositionally biased region" description="Basic and acidic residues" evidence="1">
    <location>
        <begin position="415"/>
        <end position="429"/>
    </location>
</feature>
<sequence>MSSMLKKKGGKLAFKPKAKPPRNAEPASTPASQTPAITEPSSQSQSQTSTPAPPLATATAPTASTPSAPTSEHVTSTVQAPKGKEKETVPDTATAASSATITISQEPTTALPAPTPEPANLPPPVPETTARPPPTPSDQPVEPSDTRPPEKPNTSVAPKPAVPDAAAKQQGGHVQSAVPVPAPSQPPVTPAVTYRPGLLATPAPDGLVTPAATQPQSTPDHRPGLATPAPDGLLTPAATQSQGTTDHAAPSVVVEAGPSSQQAAAPRRHLPSPPTLPITETIAAVAAPADGQPAEAGPSTAEPKKKRQYRKRKAPAVEGEENGEAADAAPKPKRQRKKRAAPAEGAENEDGTPAAPAAPAAPKPRRQRKNNAAPAEDGDAAAAPAEDGVQAGVAAPKSFRRRRREPTPEDAENQEIDHTTTKMADITRDLGIGKKFKHADAILERQREARRNAQMRAQERKLRAKGLLPDKPAGEGGPGNGGDASGNGAEGTPAPEAELPAAMDDGGGVEYDIIDGQIVVNQSSLTVNQHAGQDFANLETVEEDEFTNLTTSSSYLRPSKTMGTNHWSDEETERFYHYLKMFGTDFETISHVFPGKSRRHIKLKFNREEKARPKRINAAIMARGAKKVAIDLEDFKSQWRGEEWQEPDNIRADQARVQAEYEEHLEELRQARRELGLLDDEPAAAAEGAEGAEGEAAENGEEGQDVAEGEEEGVVVDEAAVPASVPVAAEA</sequence>
<dbReference type="CDD" id="cd00167">
    <property type="entry name" value="SANT"/>
    <property type="match status" value="1"/>
</dbReference>
<protein>
    <recommendedName>
        <fullName evidence="2">Myb-like domain-containing protein</fullName>
    </recommendedName>
</protein>
<dbReference type="InterPro" id="IPR001005">
    <property type="entry name" value="SANT/Myb"/>
</dbReference>
<feature type="region of interest" description="Disordered" evidence="1">
    <location>
        <begin position="1"/>
        <end position="429"/>
    </location>
</feature>
<dbReference type="SUPFAM" id="SSF46689">
    <property type="entry name" value="Homeodomain-like"/>
    <property type="match status" value="1"/>
</dbReference>
<dbReference type="PANTHER" id="PTHR22929">
    <property type="entry name" value="RNA POLYMERASE III TRANSCRIPTION INITIATION FACTOR B"/>
    <property type="match status" value="1"/>
</dbReference>
<feature type="compositionally biased region" description="Low complexity" evidence="1">
    <location>
        <begin position="92"/>
        <end position="112"/>
    </location>
</feature>
<evidence type="ECO:0000256" key="1">
    <source>
        <dbReference type="SAM" id="MobiDB-lite"/>
    </source>
</evidence>
<feature type="compositionally biased region" description="Basic residues" evidence="1">
    <location>
        <begin position="1"/>
        <end position="20"/>
    </location>
</feature>
<name>A0ABR1WDG5_9PEZI</name>
<accession>A0ABR1WDG5</accession>
<feature type="compositionally biased region" description="Low complexity" evidence="1">
    <location>
        <begin position="156"/>
        <end position="179"/>
    </location>
</feature>
<feature type="compositionally biased region" description="Pro residues" evidence="1">
    <location>
        <begin position="113"/>
        <end position="137"/>
    </location>
</feature>
<evidence type="ECO:0000259" key="2">
    <source>
        <dbReference type="SMART" id="SM00717"/>
    </source>
</evidence>
<dbReference type="InterPro" id="IPR009057">
    <property type="entry name" value="Homeodomain-like_sf"/>
</dbReference>
<evidence type="ECO:0000313" key="3">
    <source>
        <dbReference type="EMBL" id="KAK8081554.1"/>
    </source>
</evidence>
<feature type="region of interest" description="Disordered" evidence="1">
    <location>
        <begin position="679"/>
        <end position="731"/>
    </location>
</feature>
<proteinExistence type="predicted"/>
<reference evidence="3 4" key="1">
    <citation type="submission" date="2023-01" db="EMBL/GenBank/DDBJ databases">
        <title>Analysis of 21 Apiospora genomes using comparative genomics revels a genus with tremendous synthesis potential of carbohydrate active enzymes and secondary metabolites.</title>
        <authorList>
            <person name="Sorensen T."/>
        </authorList>
    </citation>
    <scope>NUCLEOTIDE SEQUENCE [LARGE SCALE GENOMIC DNA]</scope>
    <source>
        <strain evidence="3 4">CBS 83171</strain>
    </source>
</reference>
<dbReference type="Pfam" id="PF15963">
    <property type="entry name" value="Myb_DNA-bind_7"/>
    <property type="match status" value="1"/>
</dbReference>
<feature type="compositionally biased region" description="Low complexity" evidence="1">
    <location>
        <begin position="716"/>
        <end position="731"/>
    </location>
</feature>
<feature type="compositionally biased region" description="Pro residues" evidence="1">
    <location>
        <begin position="180"/>
        <end position="189"/>
    </location>
</feature>
<dbReference type="EMBL" id="JAQQWM010000001">
    <property type="protein sequence ID" value="KAK8081554.1"/>
    <property type="molecule type" value="Genomic_DNA"/>
</dbReference>
<evidence type="ECO:0000313" key="4">
    <source>
        <dbReference type="Proteomes" id="UP001446871"/>
    </source>
</evidence>
<comment type="caution">
    <text evidence="3">The sequence shown here is derived from an EMBL/GenBank/DDBJ whole genome shotgun (WGS) entry which is preliminary data.</text>
</comment>
<keyword evidence="4" id="KW-1185">Reference proteome</keyword>
<feature type="compositionally biased region" description="Gly residues" evidence="1">
    <location>
        <begin position="474"/>
        <end position="489"/>
    </location>
</feature>
<feature type="compositionally biased region" description="Acidic residues" evidence="1">
    <location>
        <begin position="690"/>
        <end position="715"/>
    </location>
</feature>
<feature type="compositionally biased region" description="Low complexity" evidence="1">
    <location>
        <begin position="283"/>
        <end position="298"/>
    </location>
</feature>
<organism evidence="3 4">
    <name type="scientific">Apiospora saccharicola</name>
    <dbReference type="NCBI Taxonomy" id="335842"/>
    <lineage>
        <taxon>Eukaryota</taxon>
        <taxon>Fungi</taxon>
        <taxon>Dikarya</taxon>
        <taxon>Ascomycota</taxon>
        <taxon>Pezizomycotina</taxon>
        <taxon>Sordariomycetes</taxon>
        <taxon>Xylariomycetidae</taxon>
        <taxon>Amphisphaeriales</taxon>
        <taxon>Apiosporaceae</taxon>
        <taxon>Apiospora</taxon>
    </lineage>
</organism>